<accession>A0A2Z4G6C0</accession>
<dbReference type="EMBL" id="CP029480">
    <property type="protein sequence ID" value="AWV96688.1"/>
    <property type="molecule type" value="Genomic_DNA"/>
</dbReference>
<name>A0A2Z4G6C0_9BACT</name>
<proteinExistence type="predicted"/>
<dbReference type="OrthoDB" id="1121643at2"/>
<protein>
    <submittedName>
        <fullName evidence="1">Uncharacterized protein</fullName>
    </submittedName>
</protein>
<dbReference type="Proteomes" id="UP000249873">
    <property type="component" value="Chromosome"/>
</dbReference>
<dbReference type="Pfam" id="PF19891">
    <property type="entry name" value="DUF6364"/>
    <property type="match status" value="1"/>
</dbReference>
<keyword evidence="2" id="KW-1185">Reference proteome</keyword>
<evidence type="ECO:0000313" key="1">
    <source>
        <dbReference type="EMBL" id="AWV96688.1"/>
    </source>
</evidence>
<dbReference type="AlphaFoldDB" id="A0A2Z4G6C0"/>
<dbReference type="KEGG" id="als:DJ013_00140"/>
<evidence type="ECO:0000313" key="2">
    <source>
        <dbReference type="Proteomes" id="UP000249873"/>
    </source>
</evidence>
<organism evidence="1 2">
    <name type="scientific">Arcticibacterium luteifluviistationis</name>
    <dbReference type="NCBI Taxonomy" id="1784714"/>
    <lineage>
        <taxon>Bacteria</taxon>
        <taxon>Pseudomonadati</taxon>
        <taxon>Bacteroidota</taxon>
        <taxon>Cytophagia</taxon>
        <taxon>Cytophagales</taxon>
        <taxon>Leadbetterellaceae</taxon>
        <taxon>Arcticibacterium</taxon>
    </lineage>
</organism>
<reference evidence="1 2" key="1">
    <citation type="submission" date="2018-05" db="EMBL/GenBank/DDBJ databases">
        <title>Complete genome sequence of Arcticibacterium luteifluviistationis SM1504T, a cytophagaceae bacterium isolated from Arctic surface seawater.</title>
        <authorList>
            <person name="Li Y."/>
            <person name="Qin Q.-L."/>
        </authorList>
    </citation>
    <scope>NUCLEOTIDE SEQUENCE [LARGE SCALE GENOMIC DNA]</scope>
    <source>
        <strain evidence="1 2">SM1504</strain>
    </source>
</reference>
<sequence>MSSTKLTLTIKDASIIEEAKAYSKETGRSLSNMFENYLKTVLREKGEEGVKELPPLVKSLSGCVPLPEGKSDDDILWEALQEKFL</sequence>
<dbReference type="RefSeq" id="WP_111369790.1">
    <property type="nucleotide sequence ID" value="NZ_CP029480.1"/>
</dbReference>
<gene>
    <name evidence="1" type="ORF">DJ013_00140</name>
</gene>
<dbReference type="InterPro" id="IPR045944">
    <property type="entry name" value="DUF6364"/>
</dbReference>